<keyword evidence="3" id="KW-1185">Reference proteome</keyword>
<evidence type="ECO:0000313" key="3">
    <source>
        <dbReference type="Proteomes" id="UP000256486"/>
    </source>
</evidence>
<dbReference type="AlphaFoldDB" id="A0A3E0VHN9"/>
<feature type="region of interest" description="Disordered" evidence="1">
    <location>
        <begin position="40"/>
        <end position="79"/>
    </location>
</feature>
<protein>
    <submittedName>
        <fullName evidence="2">Uncharacterized protein</fullName>
    </submittedName>
</protein>
<organism evidence="2 3">
    <name type="scientific">Subtercola boreus</name>
    <dbReference type="NCBI Taxonomy" id="120213"/>
    <lineage>
        <taxon>Bacteria</taxon>
        <taxon>Bacillati</taxon>
        <taxon>Actinomycetota</taxon>
        <taxon>Actinomycetes</taxon>
        <taxon>Micrococcales</taxon>
        <taxon>Microbacteriaceae</taxon>
        <taxon>Subtercola</taxon>
    </lineage>
</organism>
<evidence type="ECO:0000256" key="1">
    <source>
        <dbReference type="SAM" id="MobiDB-lite"/>
    </source>
</evidence>
<gene>
    <name evidence="2" type="ORF">B7R54_07145</name>
</gene>
<evidence type="ECO:0000313" key="2">
    <source>
        <dbReference type="EMBL" id="RFA09023.1"/>
    </source>
</evidence>
<name>A0A3E0VHN9_9MICO</name>
<reference evidence="2 3" key="1">
    <citation type="submission" date="2017-04" db="EMBL/GenBank/DDBJ databases">
        <title>Comparative genome analysis of Subtercola boreus.</title>
        <authorList>
            <person name="Cho Y.-J."/>
            <person name="Cho A."/>
            <person name="Kim O.-S."/>
            <person name="Lee J.-I."/>
        </authorList>
    </citation>
    <scope>NUCLEOTIDE SEQUENCE [LARGE SCALE GENOMIC DNA]</scope>
    <source>
        <strain evidence="2 3">K300</strain>
    </source>
</reference>
<accession>A0A3E0VHN9</accession>
<sequence length="79" mass="8847">MSKESVDERFAEIVSGDQELVDLAFWMIIRENWPSVVKTGCTTDRPDHPRHRSAAPGGPKGVVRASTVDPWTRSPPQYP</sequence>
<proteinExistence type="predicted"/>
<dbReference type="EMBL" id="NBWZ01000001">
    <property type="protein sequence ID" value="RFA09023.1"/>
    <property type="molecule type" value="Genomic_DNA"/>
</dbReference>
<dbReference type="Proteomes" id="UP000256486">
    <property type="component" value="Unassembled WGS sequence"/>
</dbReference>
<comment type="caution">
    <text evidence="2">The sequence shown here is derived from an EMBL/GenBank/DDBJ whole genome shotgun (WGS) entry which is preliminary data.</text>
</comment>